<proteinExistence type="predicted"/>
<dbReference type="EMBL" id="NXIE01000003">
    <property type="protein sequence ID" value="RXK12729.1"/>
    <property type="molecule type" value="Genomic_DNA"/>
</dbReference>
<dbReference type="OrthoDB" id="5332769at2"/>
<evidence type="ECO:0008006" key="4">
    <source>
        <dbReference type="Google" id="ProtNLM"/>
    </source>
</evidence>
<comment type="caution">
    <text evidence="2">The sequence shown here is derived from an EMBL/GenBank/DDBJ whole genome shotgun (WGS) entry which is preliminary data.</text>
</comment>
<dbReference type="Proteomes" id="UP000289718">
    <property type="component" value="Unassembled WGS sequence"/>
</dbReference>
<dbReference type="RefSeq" id="WP_129061786.1">
    <property type="nucleotide sequence ID" value="NZ_NXIE01000003.1"/>
</dbReference>
<keyword evidence="3" id="KW-1185">Reference proteome</keyword>
<name>A0A4Q1AVT1_9BACT</name>
<gene>
    <name evidence="2" type="ORF">CP965_09135</name>
</gene>
<feature type="coiled-coil region" evidence="1">
    <location>
        <begin position="177"/>
        <end position="204"/>
    </location>
</feature>
<dbReference type="GO" id="GO:0015562">
    <property type="term" value="F:efflux transmembrane transporter activity"/>
    <property type="evidence" value="ECO:0007669"/>
    <property type="project" value="InterPro"/>
</dbReference>
<reference evidence="2 3" key="1">
    <citation type="submission" date="2017-09" db="EMBL/GenBank/DDBJ databases">
        <title>Genomics of the genus Arcobacter.</title>
        <authorList>
            <person name="Perez-Cataluna A."/>
            <person name="Figueras M.J."/>
            <person name="Salas-Masso N."/>
        </authorList>
    </citation>
    <scope>NUCLEOTIDE SEQUENCE [LARGE SCALE GENOMIC DNA]</scope>
    <source>
        <strain evidence="2 3">F156-34</strain>
    </source>
</reference>
<evidence type="ECO:0000256" key="1">
    <source>
        <dbReference type="SAM" id="Coils"/>
    </source>
</evidence>
<evidence type="ECO:0000313" key="2">
    <source>
        <dbReference type="EMBL" id="RXK12729.1"/>
    </source>
</evidence>
<dbReference type="Gene3D" id="1.20.1600.10">
    <property type="entry name" value="Outer membrane efflux proteins (OEP)"/>
    <property type="match status" value="1"/>
</dbReference>
<dbReference type="AlphaFoldDB" id="A0A4Q1AVT1"/>
<organism evidence="2 3">
    <name type="scientific">Halarcobacter mediterraneus</name>
    <dbReference type="NCBI Taxonomy" id="2023153"/>
    <lineage>
        <taxon>Bacteria</taxon>
        <taxon>Pseudomonadati</taxon>
        <taxon>Campylobacterota</taxon>
        <taxon>Epsilonproteobacteria</taxon>
        <taxon>Campylobacterales</taxon>
        <taxon>Arcobacteraceae</taxon>
        <taxon>Halarcobacter</taxon>
    </lineage>
</organism>
<dbReference type="SUPFAM" id="SSF56954">
    <property type="entry name" value="Outer membrane efflux proteins (OEP)"/>
    <property type="match status" value="1"/>
</dbReference>
<evidence type="ECO:0000313" key="3">
    <source>
        <dbReference type="Proteomes" id="UP000289718"/>
    </source>
</evidence>
<sequence>MLKQSLTIVLLVSSIYAKEVGQVVKEAINKNSSLQALNQSILLTKEQINLASKWQNPVLNFGANDIQFDNVSKRDLEPMQAQFIGLNQVIPIGDKKELEKEIAKDDYELSKLVLADKKLQLESKIYEYIYSIKLVEQKVSLYSQLKQNVLNLQKLLEEFYKYNKASQIDILKVQTLYDELDINEERLKNNLKIYKLQLEQLTYTKFKDIDISTKLEKITFTTSIETHPKILQIKKNIEKFNTTSEFEKQKKNSDINLAVKYFQRDNKYEDYINISVAIPLSVYGSEDIKSRKAKHKANEYKNILEDSKLKFTNQIKILQNNINNAFYSYRKLNENIIPKYNQIQKTLESYNRFSSLKKIDSKELIKNLNELIKYKLKAIDEKQKYFTNLANSIYYTKVDK</sequence>
<keyword evidence="1" id="KW-0175">Coiled coil</keyword>
<accession>A0A4Q1AVT1</accession>
<protein>
    <recommendedName>
        <fullName evidence="4">Transporter</fullName>
    </recommendedName>
</protein>